<accession>A0A379WJA8</accession>
<name>A0A379WJA8_SALET</name>
<dbReference type="EMBL" id="UGXT01000002">
    <property type="protein sequence ID" value="SUH33960.1"/>
    <property type="molecule type" value="Genomic_DNA"/>
</dbReference>
<protein>
    <submittedName>
        <fullName evidence="1">Uncharacterized protein</fullName>
    </submittedName>
</protein>
<proteinExistence type="predicted"/>
<organism evidence="1 2">
    <name type="scientific">Salmonella enterica I</name>
    <dbReference type="NCBI Taxonomy" id="59201"/>
    <lineage>
        <taxon>Bacteria</taxon>
        <taxon>Pseudomonadati</taxon>
        <taxon>Pseudomonadota</taxon>
        <taxon>Gammaproteobacteria</taxon>
        <taxon>Enterobacterales</taxon>
        <taxon>Enterobacteriaceae</taxon>
        <taxon>Salmonella</taxon>
    </lineage>
</organism>
<dbReference type="Proteomes" id="UP000254712">
    <property type="component" value="Unassembled WGS sequence"/>
</dbReference>
<evidence type="ECO:0000313" key="1">
    <source>
        <dbReference type="EMBL" id="SUH33960.1"/>
    </source>
</evidence>
<reference evidence="1 2" key="1">
    <citation type="submission" date="2018-06" db="EMBL/GenBank/DDBJ databases">
        <authorList>
            <consortium name="Pathogen Informatics"/>
            <person name="Doyle S."/>
        </authorList>
    </citation>
    <scope>NUCLEOTIDE SEQUENCE [LARGE SCALE GENOMIC DNA]</scope>
    <source>
        <strain evidence="1 2">NCTC8261</strain>
    </source>
</reference>
<gene>
    <name evidence="1" type="ORF">NCTC8261_00128</name>
</gene>
<dbReference type="AlphaFoldDB" id="A0A379WJA8"/>
<sequence>MLSYTLHPSGCLFVGCLRSPQSLTLVSSRGFTQLPPRCIQNDFVSIKGLEFFQDIVEWLRLIFRNGLEKYLNATVFQVVKNADVFFIQRNILKNRLAVWPAAETANLNAGDVKAQLYGVLHRRQ</sequence>
<evidence type="ECO:0000313" key="2">
    <source>
        <dbReference type="Proteomes" id="UP000254712"/>
    </source>
</evidence>